<keyword evidence="3" id="KW-0813">Transport</keyword>
<dbReference type="Proteomes" id="UP000010473">
    <property type="component" value="Chromosome"/>
</dbReference>
<dbReference type="InterPro" id="IPR051313">
    <property type="entry name" value="Bact_iron-sidero_bind"/>
</dbReference>
<protein>
    <submittedName>
        <fullName evidence="7">Periplasmic binding protein</fullName>
    </submittedName>
</protein>
<dbReference type="SUPFAM" id="SSF53807">
    <property type="entry name" value="Helical backbone' metal receptor"/>
    <property type="match status" value="1"/>
</dbReference>
<dbReference type="PANTHER" id="PTHR30532">
    <property type="entry name" value="IRON III DICITRATE-BINDING PERIPLASMIC PROTEIN"/>
    <property type="match status" value="1"/>
</dbReference>
<evidence type="ECO:0000256" key="4">
    <source>
        <dbReference type="ARBA" id="ARBA00022729"/>
    </source>
</evidence>
<dbReference type="PROSITE" id="PS50983">
    <property type="entry name" value="FE_B12_PBP"/>
    <property type="match status" value="1"/>
</dbReference>
<keyword evidence="8" id="KW-1185">Reference proteome</keyword>
<keyword evidence="5" id="KW-0812">Transmembrane</keyword>
<dbReference type="OrthoDB" id="61776at2"/>
<dbReference type="STRING" id="111780.Sta7437_2676"/>
<keyword evidence="4" id="KW-0732">Signal</keyword>
<evidence type="ECO:0000256" key="1">
    <source>
        <dbReference type="ARBA" id="ARBA00004196"/>
    </source>
</evidence>
<evidence type="ECO:0000256" key="2">
    <source>
        <dbReference type="ARBA" id="ARBA00008814"/>
    </source>
</evidence>
<evidence type="ECO:0000313" key="8">
    <source>
        <dbReference type="Proteomes" id="UP000010473"/>
    </source>
</evidence>
<dbReference type="HOGENOM" id="CLU_038034_0_2_3"/>
<feature type="domain" description="Fe/B12 periplasmic-binding" evidence="6">
    <location>
        <begin position="59"/>
        <end position="337"/>
    </location>
</feature>
<dbReference type="EMBL" id="CP003653">
    <property type="protein sequence ID" value="AFZ36204.1"/>
    <property type="molecule type" value="Genomic_DNA"/>
</dbReference>
<evidence type="ECO:0000313" key="7">
    <source>
        <dbReference type="EMBL" id="AFZ36204.1"/>
    </source>
</evidence>
<gene>
    <name evidence="7" type="ordered locus">Sta7437_2676</name>
</gene>
<organism evidence="7 8">
    <name type="scientific">Stanieria cyanosphaera (strain ATCC 29371 / PCC 7437)</name>
    <dbReference type="NCBI Taxonomy" id="111780"/>
    <lineage>
        <taxon>Bacteria</taxon>
        <taxon>Bacillati</taxon>
        <taxon>Cyanobacteriota</taxon>
        <taxon>Cyanophyceae</taxon>
        <taxon>Pleurocapsales</taxon>
        <taxon>Dermocarpellaceae</taxon>
        <taxon>Stanieria</taxon>
    </lineage>
</organism>
<dbReference type="RefSeq" id="WP_015193872.1">
    <property type="nucleotide sequence ID" value="NC_019748.1"/>
</dbReference>
<dbReference type="PROSITE" id="PS51257">
    <property type="entry name" value="PROKAR_LIPOPROTEIN"/>
    <property type="match status" value="1"/>
</dbReference>
<dbReference type="GO" id="GO:0030288">
    <property type="term" value="C:outer membrane-bounded periplasmic space"/>
    <property type="evidence" value="ECO:0007669"/>
    <property type="project" value="TreeGrafter"/>
</dbReference>
<dbReference type="KEGG" id="scs:Sta7437_2676"/>
<sequence length="341" mass="38107">MSQLRRCLYWLIIGICTSILIVACARSPSSLQSDRSGSESCRLVQHEMGETEVCGQPQKVAALSPHILDSILALGVQPMAYAETEDLNIQVYDNPAKQIPYIGKWVTTQPIGLGDRKSPSLERLALLKPEVILGEQWLHQEEYPLLAQIAPTLVFSDEQADGQQVWQQDIQGIARALGREKQAEELLAAFDQQIAQARKALQPVLQAYPRVFLINSNLTTYVASTPKSTTARLLKEIGFEIVQPRGVQDYAEISFEILPNVETDIILVLSSTDESLLNPEEVVRKRWANNPLLNSMSVFQQDRVFFVDYQLWGSSIRGPLTDKLILEALPDLLLTTVKPNS</sequence>
<dbReference type="InterPro" id="IPR002491">
    <property type="entry name" value="ABC_transptr_periplasmic_BD"/>
</dbReference>
<dbReference type="eggNOG" id="COG0614">
    <property type="taxonomic scope" value="Bacteria"/>
</dbReference>
<feature type="transmembrane region" description="Helical" evidence="5">
    <location>
        <begin position="7"/>
        <end position="28"/>
    </location>
</feature>
<reference evidence="8" key="1">
    <citation type="journal article" date="2013" name="Proc. Natl. Acad. Sci. U.S.A.">
        <title>Improving the coverage of the cyanobacterial phylum using diversity-driven genome sequencing.</title>
        <authorList>
            <person name="Shih P.M."/>
            <person name="Wu D."/>
            <person name="Latifi A."/>
            <person name="Axen S.D."/>
            <person name="Fewer D.P."/>
            <person name="Talla E."/>
            <person name="Calteau A."/>
            <person name="Cai F."/>
            <person name="Tandeau de Marsac N."/>
            <person name="Rippka R."/>
            <person name="Herdman M."/>
            <person name="Sivonen K."/>
            <person name="Coursin T."/>
            <person name="Laurent T."/>
            <person name="Goodwin L."/>
            <person name="Nolan M."/>
            <person name="Davenport K.W."/>
            <person name="Han C.S."/>
            <person name="Rubin E.M."/>
            <person name="Eisen J.A."/>
            <person name="Woyke T."/>
            <person name="Gugger M."/>
            <person name="Kerfeld C.A."/>
        </authorList>
    </citation>
    <scope>NUCLEOTIDE SEQUENCE [LARGE SCALE GENOMIC DNA]</scope>
    <source>
        <strain evidence="8">ATCC 29371 / PCC 7437</strain>
    </source>
</reference>
<dbReference type="Pfam" id="PF01497">
    <property type="entry name" value="Peripla_BP_2"/>
    <property type="match status" value="1"/>
</dbReference>
<name>K9XVW2_STAC7</name>
<dbReference type="CDD" id="cd01146">
    <property type="entry name" value="FhuD"/>
    <property type="match status" value="1"/>
</dbReference>
<dbReference type="PANTHER" id="PTHR30532:SF24">
    <property type="entry name" value="FERRIC ENTEROBACTIN-BINDING PERIPLASMIC PROTEIN FEPB"/>
    <property type="match status" value="1"/>
</dbReference>
<dbReference type="AlphaFoldDB" id="K9XVW2"/>
<proteinExistence type="inferred from homology"/>
<evidence type="ECO:0000259" key="6">
    <source>
        <dbReference type="PROSITE" id="PS50983"/>
    </source>
</evidence>
<comment type="similarity">
    <text evidence="2">Belongs to the bacterial solute-binding protein 8 family.</text>
</comment>
<evidence type="ECO:0000256" key="3">
    <source>
        <dbReference type="ARBA" id="ARBA00022448"/>
    </source>
</evidence>
<keyword evidence="5" id="KW-0472">Membrane</keyword>
<accession>K9XVW2</accession>
<dbReference type="Gene3D" id="3.40.50.1980">
    <property type="entry name" value="Nitrogenase molybdenum iron protein domain"/>
    <property type="match status" value="2"/>
</dbReference>
<evidence type="ECO:0000256" key="5">
    <source>
        <dbReference type="SAM" id="Phobius"/>
    </source>
</evidence>
<comment type="subcellular location">
    <subcellularLocation>
        <location evidence="1">Cell envelope</location>
    </subcellularLocation>
</comment>
<keyword evidence="5" id="KW-1133">Transmembrane helix</keyword>
<dbReference type="GO" id="GO:1901678">
    <property type="term" value="P:iron coordination entity transport"/>
    <property type="evidence" value="ECO:0007669"/>
    <property type="project" value="UniProtKB-ARBA"/>
</dbReference>